<sequence length="181" mass="18343">MGGMSAYRSVLAGLIGGAVGTLAMGQYWTRVAPLVEGKDEEGGKKEPKTDEHSISVIGQQHQPGESSTAAIGRVAYEKTEGHAPGKQTRAALSEAVHWGMGIGSGALYGALAGRGNPVKGAAFGVGLWALVDEGLVPLLGLQDGPAGTPAKGHANRLGAHLTYGLALGVTALLIDALLPED</sequence>
<dbReference type="Proteomes" id="UP000644548">
    <property type="component" value="Unassembled WGS sequence"/>
</dbReference>
<evidence type="ECO:0008006" key="4">
    <source>
        <dbReference type="Google" id="ProtNLM"/>
    </source>
</evidence>
<feature type="compositionally biased region" description="Polar residues" evidence="1">
    <location>
        <begin position="56"/>
        <end position="68"/>
    </location>
</feature>
<comment type="caution">
    <text evidence="2">The sequence shown here is derived from an EMBL/GenBank/DDBJ whole genome shotgun (WGS) entry which is preliminary data.</text>
</comment>
<gene>
    <name evidence="2" type="ORF">GCM10008960_26430</name>
</gene>
<evidence type="ECO:0000256" key="1">
    <source>
        <dbReference type="SAM" id="MobiDB-lite"/>
    </source>
</evidence>
<keyword evidence="3" id="KW-1185">Reference proteome</keyword>
<proteinExistence type="predicted"/>
<feature type="compositionally biased region" description="Basic and acidic residues" evidence="1">
    <location>
        <begin position="37"/>
        <end position="53"/>
    </location>
</feature>
<reference evidence="3" key="1">
    <citation type="journal article" date="2019" name="Int. J. Syst. Evol. Microbiol.">
        <title>The Global Catalogue of Microorganisms (GCM) 10K type strain sequencing project: providing services to taxonomists for standard genome sequencing and annotation.</title>
        <authorList>
            <consortium name="The Broad Institute Genomics Platform"/>
            <consortium name="The Broad Institute Genome Sequencing Center for Infectious Disease"/>
            <person name="Wu L."/>
            <person name="Ma J."/>
        </authorList>
    </citation>
    <scope>NUCLEOTIDE SEQUENCE [LARGE SCALE GENOMIC DNA]</scope>
    <source>
        <strain evidence="3">JCM 31405</strain>
    </source>
</reference>
<evidence type="ECO:0000313" key="2">
    <source>
        <dbReference type="EMBL" id="GGR98483.1"/>
    </source>
</evidence>
<evidence type="ECO:0000313" key="3">
    <source>
        <dbReference type="Proteomes" id="UP000644548"/>
    </source>
</evidence>
<name>A0ABQ2S662_9DEIO</name>
<organism evidence="2 3">
    <name type="scientific">Deinococcus sedimenti</name>
    <dbReference type="NCBI Taxonomy" id="1867090"/>
    <lineage>
        <taxon>Bacteria</taxon>
        <taxon>Thermotogati</taxon>
        <taxon>Deinococcota</taxon>
        <taxon>Deinococci</taxon>
        <taxon>Deinococcales</taxon>
        <taxon>Deinococcaceae</taxon>
        <taxon>Deinococcus</taxon>
    </lineage>
</organism>
<dbReference type="EMBL" id="BMQN01000006">
    <property type="protein sequence ID" value="GGR98483.1"/>
    <property type="molecule type" value="Genomic_DNA"/>
</dbReference>
<feature type="region of interest" description="Disordered" evidence="1">
    <location>
        <begin position="37"/>
        <end position="68"/>
    </location>
</feature>
<accession>A0ABQ2S662</accession>
<protein>
    <recommendedName>
        <fullName evidence="4">DUF1440 domain-containing protein</fullName>
    </recommendedName>
</protein>